<accession>A0ABT4Q6L4</accession>
<evidence type="ECO:0000313" key="2">
    <source>
        <dbReference type="Proteomes" id="UP001527882"/>
    </source>
</evidence>
<dbReference type="EMBL" id="JAQAGZ010000005">
    <property type="protein sequence ID" value="MCZ8512513.1"/>
    <property type="molecule type" value="Genomic_DNA"/>
</dbReference>
<reference evidence="1 2" key="1">
    <citation type="submission" date="2022-12" db="EMBL/GenBank/DDBJ databases">
        <title>Draft genome sequence of Paenibacillus sp. dW9.</title>
        <authorList>
            <person name="Choi E.-W."/>
            <person name="Kim D.-U."/>
        </authorList>
    </citation>
    <scope>NUCLEOTIDE SEQUENCE [LARGE SCALE GENOMIC DNA]</scope>
    <source>
        <strain evidence="2">dW9</strain>
    </source>
</reference>
<dbReference type="RefSeq" id="WP_269880967.1">
    <property type="nucleotide sequence ID" value="NZ_JAQAGZ010000005.1"/>
</dbReference>
<protein>
    <recommendedName>
        <fullName evidence="3">DUF3168 domain-containing protein</fullName>
    </recommendedName>
</protein>
<gene>
    <name evidence="1" type="ORF">O9H85_08800</name>
</gene>
<evidence type="ECO:0000313" key="1">
    <source>
        <dbReference type="EMBL" id="MCZ8512513.1"/>
    </source>
</evidence>
<organism evidence="1 2">
    <name type="scientific">Paenibacillus gyeongsangnamensis</name>
    <dbReference type="NCBI Taxonomy" id="3388067"/>
    <lineage>
        <taxon>Bacteria</taxon>
        <taxon>Bacillati</taxon>
        <taxon>Bacillota</taxon>
        <taxon>Bacilli</taxon>
        <taxon>Bacillales</taxon>
        <taxon>Paenibacillaceae</taxon>
        <taxon>Paenibacillus</taxon>
    </lineage>
</organism>
<sequence>MSQTIQAYFYTENEAEDVRIKLQAYPVERIEIGVLPDTLDRDTPLLYPFAIAGAEPSGVYVAGASGTGAASGDASTAGAFFGLRFLDAEANDQSGDGVEDRTLRYSLSVTVREEDYDEAVHLIRRNQGHVAAGD</sequence>
<proteinExistence type="predicted"/>
<dbReference type="Proteomes" id="UP001527882">
    <property type="component" value="Unassembled WGS sequence"/>
</dbReference>
<comment type="caution">
    <text evidence="1">The sequence shown here is derived from an EMBL/GenBank/DDBJ whole genome shotgun (WGS) entry which is preliminary data.</text>
</comment>
<keyword evidence="2" id="KW-1185">Reference proteome</keyword>
<name>A0ABT4Q6L4_9BACL</name>
<evidence type="ECO:0008006" key="3">
    <source>
        <dbReference type="Google" id="ProtNLM"/>
    </source>
</evidence>